<comment type="similarity">
    <text evidence="7">Belongs to the binding-protein-dependent transport system permease family.</text>
</comment>
<dbReference type="KEGG" id="hhl:Halha_1549"/>
<sequence>MATTKKKVSTIKVLFYFSIVGFIVTVIFPFIWQFLMSIKPASEMYSMPVDWIPGKIILKRYVTIFTGRPFGRYLLNSLIVATGTTTFCLLVGSFAAYALARLEFTGKGPILALVLALSMFPPVAIVSPLYLMLKNVGLLNNYLGLILPYTTFAMPMTIWILTSFFRTIPFGLEEAAKIDGATPLQAFWKIIVPLAAPGTFTAAILIFIFAWNEYLFALTFMTSSLMKTVPVGLTMFPGQHRMPWGDIAAATVVVTVPLIIMVLFFQRRIISGLTAGAVKG</sequence>
<dbReference type="RefSeq" id="WP_015327206.1">
    <property type="nucleotide sequence ID" value="NC_019978.1"/>
</dbReference>
<gene>
    <name evidence="9" type="ordered locus">Halha_1549</name>
</gene>
<name>L0KBM5_HALHC</name>
<evidence type="ECO:0000256" key="7">
    <source>
        <dbReference type="RuleBase" id="RU363032"/>
    </source>
</evidence>
<dbReference type="Proteomes" id="UP000010880">
    <property type="component" value="Chromosome"/>
</dbReference>
<keyword evidence="9" id="KW-0762">Sugar transport</keyword>
<proteinExistence type="inferred from homology"/>
<dbReference type="CDD" id="cd06261">
    <property type="entry name" value="TM_PBP2"/>
    <property type="match status" value="1"/>
</dbReference>
<dbReference type="OrthoDB" id="9794684at2"/>
<keyword evidence="10" id="KW-1185">Reference proteome</keyword>
<keyword evidence="4 7" id="KW-0812">Transmembrane</keyword>
<accession>L0KBM5</accession>
<keyword evidence="5 7" id="KW-1133">Transmembrane helix</keyword>
<evidence type="ECO:0000256" key="2">
    <source>
        <dbReference type="ARBA" id="ARBA00022448"/>
    </source>
</evidence>
<keyword evidence="2 7" id="KW-0813">Transport</keyword>
<evidence type="ECO:0000256" key="6">
    <source>
        <dbReference type="ARBA" id="ARBA00023136"/>
    </source>
</evidence>
<evidence type="ECO:0000313" key="9">
    <source>
        <dbReference type="EMBL" id="AGB41488.1"/>
    </source>
</evidence>
<dbReference type="eggNOG" id="COG0395">
    <property type="taxonomic scope" value="Bacteria"/>
</dbReference>
<dbReference type="PANTHER" id="PTHR32243">
    <property type="entry name" value="MALTOSE TRANSPORT SYSTEM PERMEASE-RELATED"/>
    <property type="match status" value="1"/>
</dbReference>
<evidence type="ECO:0000256" key="4">
    <source>
        <dbReference type="ARBA" id="ARBA00022692"/>
    </source>
</evidence>
<dbReference type="AlphaFoldDB" id="L0KBM5"/>
<dbReference type="InterPro" id="IPR000515">
    <property type="entry name" value="MetI-like"/>
</dbReference>
<evidence type="ECO:0000256" key="1">
    <source>
        <dbReference type="ARBA" id="ARBA00004651"/>
    </source>
</evidence>
<evidence type="ECO:0000256" key="3">
    <source>
        <dbReference type="ARBA" id="ARBA00022475"/>
    </source>
</evidence>
<feature type="transmembrane region" description="Helical" evidence="7">
    <location>
        <begin position="145"/>
        <end position="165"/>
    </location>
</feature>
<evidence type="ECO:0000256" key="5">
    <source>
        <dbReference type="ARBA" id="ARBA00022989"/>
    </source>
</evidence>
<feature type="transmembrane region" description="Helical" evidence="7">
    <location>
        <begin position="13"/>
        <end position="35"/>
    </location>
</feature>
<dbReference type="SUPFAM" id="SSF161098">
    <property type="entry name" value="MetI-like"/>
    <property type="match status" value="1"/>
</dbReference>
<dbReference type="Gene3D" id="1.10.3720.10">
    <property type="entry name" value="MetI-like"/>
    <property type="match status" value="1"/>
</dbReference>
<feature type="transmembrane region" description="Helical" evidence="7">
    <location>
        <begin position="111"/>
        <end position="133"/>
    </location>
</feature>
<feature type="domain" description="ABC transmembrane type-1" evidence="8">
    <location>
        <begin position="74"/>
        <end position="265"/>
    </location>
</feature>
<feature type="transmembrane region" description="Helical" evidence="7">
    <location>
        <begin position="186"/>
        <end position="211"/>
    </location>
</feature>
<dbReference type="PANTHER" id="PTHR32243:SF18">
    <property type="entry name" value="INNER MEMBRANE ABC TRANSPORTER PERMEASE PROTEIN YCJP"/>
    <property type="match status" value="1"/>
</dbReference>
<dbReference type="InterPro" id="IPR050901">
    <property type="entry name" value="BP-dep_ABC_trans_perm"/>
</dbReference>
<feature type="transmembrane region" description="Helical" evidence="7">
    <location>
        <begin position="247"/>
        <end position="265"/>
    </location>
</feature>
<dbReference type="InterPro" id="IPR035906">
    <property type="entry name" value="MetI-like_sf"/>
</dbReference>
<dbReference type="PROSITE" id="PS50928">
    <property type="entry name" value="ABC_TM1"/>
    <property type="match status" value="1"/>
</dbReference>
<evidence type="ECO:0000313" key="10">
    <source>
        <dbReference type="Proteomes" id="UP000010880"/>
    </source>
</evidence>
<dbReference type="Pfam" id="PF00528">
    <property type="entry name" value="BPD_transp_1"/>
    <property type="match status" value="1"/>
</dbReference>
<organism evidence="9 10">
    <name type="scientific">Halobacteroides halobius (strain ATCC 35273 / DSM 5150 / MD-1)</name>
    <dbReference type="NCBI Taxonomy" id="748449"/>
    <lineage>
        <taxon>Bacteria</taxon>
        <taxon>Bacillati</taxon>
        <taxon>Bacillota</taxon>
        <taxon>Clostridia</taxon>
        <taxon>Halanaerobiales</taxon>
        <taxon>Halobacteroidaceae</taxon>
        <taxon>Halobacteroides</taxon>
    </lineage>
</organism>
<dbReference type="PATRIC" id="fig|748449.3.peg.1501"/>
<protein>
    <submittedName>
        <fullName evidence="9">ABC-type sugar transport system, permease component</fullName>
    </submittedName>
</protein>
<feature type="transmembrane region" description="Helical" evidence="7">
    <location>
        <begin position="78"/>
        <end position="99"/>
    </location>
</feature>
<keyword evidence="6 7" id="KW-0472">Membrane</keyword>
<dbReference type="GO" id="GO:0055085">
    <property type="term" value="P:transmembrane transport"/>
    <property type="evidence" value="ECO:0007669"/>
    <property type="project" value="InterPro"/>
</dbReference>
<dbReference type="HOGENOM" id="CLU_016047_1_2_9"/>
<comment type="subcellular location">
    <subcellularLocation>
        <location evidence="1 7">Cell membrane</location>
        <topology evidence="1 7">Multi-pass membrane protein</topology>
    </subcellularLocation>
</comment>
<dbReference type="STRING" id="748449.Halha_1549"/>
<evidence type="ECO:0000259" key="8">
    <source>
        <dbReference type="PROSITE" id="PS50928"/>
    </source>
</evidence>
<reference evidence="10" key="1">
    <citation type="submission" date="2012-02" db="EMBL/GenBank/DDBJ databases">
        <title>The complete genome of Halobacteroides halobius DSM 5150.</title>
        <authorList>
            <person name="Lucas S."/>
            <person name="Copeland A."/>
            <person name="Lapidus A."/>
            <person name="Glavina del Rio T."/>
            <person name="Dalin E."/>
            <person name="Tice H."/>
            <person name="Bruce D."/>
            <person name="Goodwin L."/>
            <person name="Pitluck S."/>
            <person name="Peters L."/>
            <person name="Mikhailova N."/>
            <person name="Gu W."/>
            <person name="Kyrpides N."/>
            <person name="Mavromatis K."/>
            <person name="Ivanova N."/>
            <person name="Brettin T."/>
            <person name="Detter J.C."/>
            <person name="Han C."/>
            <person name="Larimer F."/>
            <person name="Land M."/>
            <person name="Hauser L."/>
            <person name="Markowitz V."/>
            <person name="Cheng J.-F."/>
            <person name="Hugenholtz P."/>
            <person name="Woyke T."/>
            <person name="Wu D."/>
            <person name="Tindall B."/>
            <person name="Pomrenke H."/>
            <person name="Brambilla E."/>
            <person name="Klenk H.-P."/>
            <person name="Eisen J.A."/>
        </authorList>
    </citation>
    <scope>NUCLEOTIDE SEQUENCE [LARGE SCALE GENOMIC DNA]</scope>
    <source>
        <strain evidence="10">ATCC 35273 / DSM 5150 / MD-1</strain>
    </source>
</reference>
<keyword evidence="3" id="KW-1003">Cell membrane</keyword>
<dbReference type="EMBL" id="CP003359">
    <property type="protein sequence ID" value="AGB41488.1"/>
    <property type="molecule type" value="Genomic_DNA"/>
</dbReference>
<dbReference type="GO" id="GO:0005886">
    <property type="term" value="C:plasma membrane"/>
    <property type="evidence" value="ECO:0007669"/>
    <property type="project" value="UniProtKB-SubCell"/>
</dbReference>